<name>A0A0D0Q5X4_9RHOB</name>
<proteinExistence type="predicted"/>
<dbReference type="PROSITE" id="PS51257">
    <property type="entry name" value="PROKAR_LIPOPROTEIN"/>
    <property type="match status" value="1"/>
</dbReference>
<comment type="caution">
    <text evidence="2">The sequence shown here is derived from an EMBL/GenBank/DDBJ whole genome shotgun (WGS) entry which is preliminary data.</text>
</comment>
<dbReference type="AlphaFoldDB" id="A0A0D0Q5X4"/>
<feature type="chain" id="PRO_5002230280" description="Lipoprotein" evidence="1">
    <location>
        <begin position="19"/>
        <end position="149"/>
    </location>
</feature>
<evidence type="ECO:0000313" key="2">
    <source>
        <dbReference type="EMBL" id="KIQ69879.1"/>
    </source>
</evidence>
<dbReference type="RefSeq" id="WP_018301188.1">
    <property type="nucleotide sequence ID" value="NZ_KB902276.1"/>
</dbReference>
<keyword evidence="1" id="KW-0732">Signal</keyword>
<keyword evidence="3" id="KW-1185">Reference proteome</keyword>
<reference evidence="2 3" key="1">
    <citation type="submission" date="2013-01" db="EMBL/GenBank/DDBJ databases">
        <authorList>
            <person name="Fiebig A."/>
            <person name="Goeker M."/>
            <person name="Klenk H.-P.P."/>
        </authorList>
    </citation>
    <scope>NUCLEOTIDE SEQUENCE [LARGE SCALE GENOMIC DNA]</scope>
    <source>
        <strain evidence="2 3">DSM 24838</strain>
    </source>
</reference>
<dbReference type="Proteomes" id="UP000035100">
    <property type="component" value="Unassembled WGS sequence"/>
</dbReference>
<protein>
    <recommendedName>
        <fullName evidence="4">Lipoprotein</fullName>
    </recommendedName>
</protein>
<gene>
    <name evidence="2" type="ORF">Wenmar_01449</name>
</gene>
<dbReference type="STRING" id="1123501.Wenmar_01449"/>
<sequence length="149" mass="15423">MRRPTIVAVILLAGCTEAAPPAGPAPAADYVFVRGGIDDGAAMGQATAFTVTPDDRLDCTFSTRSPLTGEGSDRDIDVTVPGLYARLVAILGPGTAAGRLPDLVSDAPFVAEIGSGGAATWTAIGYQDPRYGQLLDLFFRTPSSCWTFG</sequence>
<organism evidence="2 3">
    <name type="scientific">Wenxinia marina DSM 24838</name>
    <dbReference type="NCBI Taxonomy" id="1123501"/>
    <lineage>
        <taxon>Bacteria</taxon>
        <taxon>Pseudomonadati</taxon>
        <taxon>Pseudomonadota</taxon>
        <taxon>Alphaproteobacteria</taxon>
        <taxon>Rhodobacterales</taxon>
        <taxon>Roseobacteraceae</taxon>
        <taxon>Wenxinia</taxon>
    </lineage>
</organism>
<dbReference type="EMBL" id="AONG01000008">
    <property type="protein sequence ID" value="KIQ69879.1"/>
    <property type="molecule type" value="Genomic_DNA"/>
</dbReference>
<evidence type="ECO:0000313" key="3">
    <source>
        <dbReference type="Proteomes" id="UP000035100"/>
    </source>
</evidence>
<accession>A0A0D0Q5X4</accession>
<evidence type="ECO:0008006" key="4">
    <source>
        <dbReference type="Google" id="ProtNLM"/>
    </source>
</evidence>
<evidence type="ECO:0000256" key="1">
    <source>
        <dbReference type="SAM" id="SignalP"/>
    </source>
</evidence>
<feature type="signal peptide" evidence="1">
    <location>
        <begin position="1"/>
        <end position="18"/>
    </location>
</feature>